<evidence type="ECO:0000256" key="8">
    <source>
        <dbReference type="SAM" id="MobiDB-lite"/>
    </source>
</evidence>
<feature type="compositionally biased region" description="Polar residues" evidence="8">
    <location>
        <begin position="101"/>
        <end position="111"/>
    </location>
</feature>
<keyword evidence="4" id="KW-0805">Transcription regulation</keyword>
<dbReference type="InterPro" id="IPR001138">
    <property type="entry name" value="Zn2Cys6_DnaBD"/>
</dbReference>
<dbReference type="EMBL" id="AYKW01000045">
    <property type="protein sequence ID" value="PIL26251.1"/>
    <property type="molecule type" value="Genomic_DNA"/>
</dbReference>
<dbReference type="CDD" id="cd00067">
    <property type="entry name" value="GAL4"/>
    <property type="match status" value="1"/>
</dbReference>
<dbReference type="SMART" id="SM00066">
    <property type="entry name" value="GAL4"/>
    <property type="match status" value="1"/>
</dbReference>
<dbReference type="OrthoDB" id="2123952at2759"/>
<evidence type="ECO:0000256" key="5">
    <source>
        <dbReference type="ARBA" id="ARBA00023125"/>
    </source>
</evidence>
<comment type="caution">
    <text evidence="10">The sequence shown here is derived from an EMBL/GenBank/DDBJ whole genome shotgun (WGS) entry which is preliminary data.</text>
</comment>
<dbReference type="GO" id="GO:0005634">
    <property type="term" value="C:nucleus"/>
    <property type="evidence" value="ECO:0007669"/>
    <property type="project" value="UniProtKB-SubCell"/>
</dbReference>
<keyword evidence="11" id="KW-1185">Reference proteome</keyword>
<evidence type="ECO:0000256" key="6">
    <source>
        <dbReference type="ARBA" id="ARBA00023163"/>
    </source>
</evidence>
<dbReference type="Proteomes" id="UP000230002">
    <property type="component" value="Unassembled WGS sequence"/>
</dbReference>
<dbReference type="PROSITE" id="PS00463">
    <property type="entry name" value="ZN2_CY6_FUNGAL_1"/>
    <property type="match status" value="1"/>
</dbReference>
<feature type="compositionally biased region" description="Gly residues" evidence="8">
    <location>
        <begin position="14"/>
        <end position="23"/>
    </location>
</feature>
<protein>
    <submittedName>
        <fullName evidence="10">Transcription factor</fullName>
    </submittedName>
</protein>
<dbReference type="Pfam" id="PF00172">
    <property type="entry name" value="Zn_clus"/>
    <property type="match status" value="1"/>
</dbReference>
<dbReference type="AlphaFoldDB" id="A0A2G8RXK7"/>
<organism evidence="10 11">
    <name type="scientific">Ganoderma sinense ZZ0214-1</name>
    <dbReference type="NCBI Taxonomy" id="1077348"/>
    <lineage>
        <taxon>Eukaryota</taxon>
        <taxon>Fungi</taxon>
        <taxon>Dikarya</taxon>
        <taxon>Basidiomycota</taxon>
        <taxon>Agaricomycotina</taxon>
        <taxon>Agaricomycetes</taxon>
        <taxon>Polyporales</taxon>
        <taxon>Polyporaceae</taxon>
        <taxon>Ganoderma</taxon>
    </lineage>
</organism>
<keyword evidence="6" id="KW-0804">Transcription</keyword>
<dbReference type="PROSITE" id="PS50048">
    <property type="entry name" value="ZN2_CY6_FUNGAL_2"/>
    <property type="match status" value="1"/>
</dbReference>
<dbReference type="PANTHER" id="PTHR31668:SF18">
    <property type="entry name" value="MALTOSE FERMENTATION REGULATORY PROTEIN MAL13-RELATED"/>
    <property type="match status" value="1"/>
</dbReference>
<dbReference type="GO" id="GO:0003677">
    <property type="term" value="F:DNA binding"/>
    <property type="evidence" value="ECO:0007669"/>
    <property type="project" value="UniProtKB-KW"/>
</dbReference>
<gene>
    <name evidence="10" type="ORF">GSI_12007</name>
</gene>
<dbReference type="GO" id="GO:0000981">
    <property type="term" value="F:DNA-binding transcription factor activity, RNA polymerase II-specific"/>
    <property type="evidence" value="ECO:0007669"/>
    <property type="project" value="InterPro"/>
</dbReference>
<evidence type="ECO:0000256" key="7">
    <source>
        <dbReference type="ARBA" id="ARBA00023242"/>
    </source>
</evidence>
<evidence type="ECO:0000256" key="2">
    <source>
        <dbReference type="ARBA" id="ARBA00022723"/>
    </source>
</evidence>
<dbReference type="SUPFAM" id="SSF57701">
    <property type="entry name" value="Zn2/Cys6 DNA-binding domain"/>
    <property type="match status" value="1"/>
</dbReference>
<evidence type="ECO:0000256" key="1">
    <source>
        <dbReference type="ARBA" id="ARBA00004123"/>
    </source>
</evidence>
<accession>A0A2G8RXK7</accession>
<dbReference type="PANTHER" id="PTHR31668">
    <property type="entry name" value="GLUCOSE TRANSPORT TRANSCRIPTION REGULATOR RGT1-RELATED-RELATED"/>
    <property type="match status" value="1"/>
</dbReference>
<comment type="subcellular location">
    <subcellularLocation>
        <location evidence="1">Nucleus</location>
    </subcellularLocation>
</comment>
<sequence>MDFSYSLASASRPGGAGGDGGGHVPVPIRMRARAPQACMNCRKQKHRCEGGRPCNRCTWANVMCHWSDRPRGRKRKTSPSTASTVVGPKPKKSKRKAKASNTAQSQTTADQGTVDAPAPSTSHDFQDVLDYTNANPAAVADMFPPDSTFGSGPFDDLPSSLPAEMAPPSLLGDTSLPFPPTHPSFNPALIDQLPNDLCYPQDLPLGVASTLPFSGTTLIAGVPFYPSTPAGRDATIQSPYDRVDLGGFDPTLFSDPLSLLGPSVAVGRSDDIHLYGIPRDVSQDQWLDAVLQIGTSSVPEMSDPVPVLFPYQDPHAPVNSSPFPDDVPTQDDAYSDPSLYNVIGHDEPFLLQEPVHNPFGENVLSFSDLSFAVGPWVGGLYAL</sequence>
<proteinExistence type="predicted"/>
<dbReference type="InterPro" id="IPR036864">
    <property type="entry name" value="Zn2-C6_fun-type_DNA-bd_sf"/>
</dbReference>
<feature type="region of interest" description="Disordered" evidence="8">
    <location>
        <begin position="142"/>
        <end position="167"/>
    </location>
</feature>
<evidence type="ECO:0000256" key="4">
    <source>
        <dbReference type="ARBA" id="ARBA00023015"/>
    </source>
</evidence>
<evidence type="ECO:0000313" key="11">
    <source>
        <dbReference type="Proteomes" id="UP000230002"/>
    </source>
</evidence>
<keyword evidence="7" id="KW-0539">Nucleus</keyword>
<evidence type="ECO:0000313" key="10">
    <source>
        <dbReference type="EMBL" id="PIL26251.1"/>
    </source>
</evidence>
<keyword evidence="5" id="KW-0238">DNA-binding</keyword>
<keyword evidence="3" id="KW-0862">Zinc</keyword>
<dbReference type="GO" id="GO:0008270">
    <property type="term" value="F:zinc ion binding"/>
    <property type="evidence" value="ECO:0007669"/>
    <property type="project" value="InterPro"/>
</dbReference>
<evidence type="ECO:0000256" key="3">
    <source>
        <dbReference type="ARBA" id="ARBA00022833"/>
    </source>
</evidence>
<dbReference type="InterPro" id="IPR050797">
    <property type="entry name" value="Carb_Metab_Trans_Reg"/>
</dbReference>
<name>A0A2G8RXK7_9APHY</name>
<feature type="domain" description="Zn(2)-C6 fungal-type" evidence="9">
    <location>
        <begin position="37"/>
        <end position="66"/>
    </location>
</feature>
<reference evidence="10 11" key="1">
    <citation type="journal article" date="2015" name="Sci. Rep.">
        <title>Chromosome-level genome map provides insights into diverse defense mechanisms in the medicinal fungus Ganoderma sinense.</title>
        <authorList>
            <person name="Zhu Y."/>
            <person name="Xu J."/>
            <person name="Sun C."/>
            <person name="Zhou S."/>
            <person name="Xu H."/>
            <person name="Nelson D.R."/>
            <person name="Qian J."/>
            <person name="Song J."/>
            <person name="Luo H."/>
            <person name="Xiang L."/>
            <person name="Li Y."/>
            <person name="Xu Z."/>
            <person name="Ji A."/>
            <person name="Wang L."/>
            <person name="Lu S."/>
            <person name="Hayward A."/>
            <person name="Sun W."/>
            <person name="Li X."/>
            <person name="Schwartz D.C."/>
            <person name="Wang Y."/>
            <person name="Chen S."/>
        </authorList>
    </citation>
    <scope>NUCLEOTIDE SEQUENCE [LARGE SCALE GENOMIC DNA]</scope>
    <source>
        <strain evidence="10 11">ZZ0214-1</strain>
    </source>
</reference>
<feature type="region of interest" description="Disordered" evidence="8">
    <location>
        <begin position="69"/>
        <end position="126"/>
    </location>
</feature>
<feature type="compositionally biased region" description="Basic residues" evidence="8">
    <location>
        <begin position="89"/>
        <end position="98"/>
    </location>
</feature>
<keyword evidence="2" id="KW-0479">Metal-binding</keyword>
<evidence type="ECO:0000259" key="9">
    <source>
        <dbReference type="PROSITE" id="PS50048"/>
    </source>
</evidence>
<dbReference type="Gene3D" id="4.10.240.10">
    <property type="entry name" value="Zn(2)-C6 fungal-type DNA-binding domain"/>
    <property type="match status" value="1"/>
</dbReference>
<feature type="region of interest" description="Disordered" evidence="8">
    <location>
        <begin position="1"/>
        <end position="26"/>
    </location>
</feature>